<sequence>MAPLLEMIEKNLGLDTAAAGIIMAIPLFAFMIFSPFVPQLARRFGLELSLLYTIILIALGIIIRSYGNVTLLYVGTAIVGIGIAAGNVILPSLIKLKFPSKIPLITSSYVLMMGVTAAIYSPLVIPLAQFDNLGWRFASGVFIIIPIIAILLWAPQVRHRSREKVQKPIQHGLSPIWRFRLAWQVTLFFGCNSLLFYAMISWLPAIFNQVGLSPEKSATLHGLLQLASAIPGLILVPIINRTKDQRGIAILVTSLNFIGLLGLILLPAGATFWTIIIGFGSGGGFILALSFIGLRTQSSDKATSLSSMSQTLGYLTAGIGTLALGALADFYDNWQPVLIVCMVLCVTQGTLGLFAGRAVQIKE</sequence>
<dbReference type="InterPro" id="IPR052524">
    <property type="entry name" value="MFS_Cyanate_Porter"/>
</dbReference>
<dbReference type="EMBL" id="BAAAFM010000008">
    <property type="protein sequence ID" value="GAA0214745.1"/>
    <property type="molecule type" value="Genomic_DNA"/>
</dbReference>
<dbReference type="InterPro" id="IPR020846">
    <property type="entry name" value="MFS_dom"/>
</dbReference>
<dbReference type="Gene3D" id="1.20.1250.20">
    <property type="entry name" value="MFS general substrate transporter like domains"/>
    <property type="match status" value="1"/>
</dbReference>
<feature type="transmembrane region" description="Helical" evidence="4">
    <location>
        <begin position="181"/>
        <end position="200"/>
    </location>
</feature>
<dbReference type="Proteomes" id="UP001501221">
    <property type="component" value="Unassembled WGS sequence"/>
</dbReference>
<feature type="transmembrane region" description="Helical" evidence="4">
    <location>
        <begin position="133"/>
        <end position="154"/>
    </location>
</feature>
<feature type="transmembrane region" description="Helical" evidence="4">
    <location>
        <begin position="337"/>
        <end position="359"/>
    </location>
</feature>
<keyword evidence="1 4" id="KW-0812">Transmembrane</keyword>
<feature type="transmembrane region" description="Helical" evidence="4">
    <location>
        <begin position="69"/>
        <end position="90"/>
    </location>
</feature>
<protein>
    <submittedName>
        <fullName evidence="6">CynX/NimT family MFS transporter</fullName>
    </submittedName>
</protein>
<feature type="transmembrane region" description="Helical" evidence="4">
    <location>
        <begin position="102"/>
        <end position="121"/>
    </location>
</feature>
<dbReference type="SUPFAM" id="SSF103473">
    <property type="entry name" value="MFS general substrate transporter"/>
    <property type="match status" value="1"/>
</dbReference>
<organism evidence="6 7">
    <name type="scientific">Kangiella japonica</name>
    <dbReference type="NCBI Taxonomy" id="647384"/>
    <lineage>
        <taxon>Bacteria</taxon>
        <taxon>Pseudomonadati</taxon>
        <taxon>Pseudomonadota</taxon>
        <taxon>Gammaproteobacteria</taxon>
        <taxon>Kangiellales</taxon>
        <taxon>Kangiellaceae</taxon>
        <taxon>Kangiella</taxon>
    </lineage>
</organism>
<evidence type="ECO:0000313" key="7">
    <source>
        <dbReference type="Proteomes" id="UP001501221"/>
    </source>
</evidence>
<keyword evidence="2 4" id="KW-1133">Transmembrane helix</keyword>
<accession>A0ABP3CT44</accession>
<feature type="transmembrane region" description="Helical" evidence="4">
    <location>
        <begin position="312"/>
        <end position="331"/>
    </location>
</feature>
<feature type="domain" description="Major facilitator superfamily (MFS) profile" evidence="5">
    <location>
        <begin position="1"/>
        <end position="360"/>
    </location>
</feature>
<dbReference type="Pfam" id="PF07690">
    <property type="entry name" value="MFS_1"/>
    <property type="match status" value="1"/>
</dbReference>
<feature type="transmembrane region" description="Helical" evidence="4">
    <location>
        <begin position="247"/>
        <end position="266"/>
    </location>
</feature>
<feature type="transmembrane region" description="Helical" evidence="4">
    <location>
        <begin position="44"/>
        <end position="63"/>
    </location>
</feature>
<proteinExistence type="predicted"/>
<comment type="caution">
    <text evidence="6">The sequence shown here is derived from an EMBL/GenBank/DDBJ whole genome shotgun (WGS) entry which is preliminary data.</text>
</comment>
<evidence type="ECO:0000313" key="6">
    <source>
        <dbReference type="EMBL" id="GAA0214745.1"/>
    </source>
</evidence>
<evidence type="ECO:0000256" key="4">
    <source>
        <dbReference type="SAM" id="Phobius"/>
    </source>
</evidence>
<evidence type="ECO:0000256" key="3">
    <source>
        <dbReference type="ARBA" id="ARBA00023136"/>
    </source>
</evidence>
<evidence type="ECO:0000256" key="2">
    <source>
        <dbReference type="ARBA" id="ARBA00022989"/>
    </source>
</evidence>
<dbReference type="InterPro" id="IPR036259">
    <property type="entry name" value="MFS_trans_sf"/>
</dbReference>
<feature type="transmembrane region" description="Helical" evidence="4">
    <location>
        <begin position="220"/>
        <end position="240"/>
    </location>
</feature>
<name>A0ABP3CT44_9GAMM</name>
<reference evidence="7" key="1">
    <citation type="journal article" date="2019" name="Int. J. Syst. Evol. Microbiol.">
        <title>The Global Catalogue of Microorganisms (GCM) 10K type strain sequencing project: providing services to taxonomists for standard genome sequencing and annotation.</title>
        <authorList>
            <consortium name="The Broad Institute Genomics Platform"/>
            <consortium name="The Broad Institute Genome Sequencing Center for Infectious Disease"/>
            <person name="Wu L."/>
            <person name="Ma J."/>
        </authorList>
    </citation>
    <scope>NUCLEOTIDE SEQUENCE [LARGE SCALE GENOMIC DNA]</scope>
    <source>
        <strain evidence="7">JCM 16211</strain>
    </source>
</reference>
<feature type="transmembrane region" description="Helical" evidence="4">
    <location>
        <begin position="12"/>
        <end position="32"/>
    </location>
</feature>
<dbReference type="PANTHER" id="PTHR23523:SF2">
    <property type="entry name" value="2-NITROIMIDAZOLE TRANSPORTER"/>
    <property type="match status" value="1"/>
</dbReference>
<dbReference type="InterPro" id="IPR011701">
    <property type="entry name" value="MFS"/>
</dbReference>
<dbReference type="PROSITE" id="PS50850">
    <property type="entry name" value="MFS"/>
    <property type="match status" value="1"/>
</dbReference>
<keyword evidence="3 4" id="KW-0472">Membrane</keyword>
<dbReference type="PANTHER" id="PTHR23523">
    <property type="match status" value="1"/>
</dbReference>
<evidence type="ECO:0000259" key="5">
    <source>
        <dbReference type="PROSITE" id="PS50850"/>
    </source>
</evidence>
<keyword evidence="7" id="KW-1185">Reference proteome</keyword>
<gene>
    <name evidence="6" type="ORF">GCM10009123_22370</name>
</gene>
<evidence type="ECO:0000256" key="1">
    <source>
        <dbReference type="ARBA" id="ARBA00022692"/>
    </source>
</evidence>
<feature type="transmembrane region" description="Helical" evidence="4">
    <location>
        <begin position="272"/>
        <end position="292"/>
    </location>
</feature>